<keyword evidence="4 9" id="KW-1133">Transmembrane helix</keyword>
<dbReference type="InterPro" id="IPR013122">
    <property type="entry name" value="PKD1_2_channel"/>
</dbReference>
<evidence type="ECO:0000256" key="6">
    <source>
        <dbReference type="ARBA" id="ARBA00023180"/>
    </source>
</evidence>
<dbReference type="InterPro" id="IPR003915">
    <property type="entry name" value="PKD_2"/>
</dbReference>
<dbReference type="GO" id="GO:0016020">
    <property type="term" value="C:membrane"/>
    <property type="evidence" value="ECO:0007669"/>
    <property type="project" value="UniProtKB-SubCell"/>
</dbReference>
<dbReference type="AlphaFoldDB" id="A0A8J5MTT8"/>
<dbReference type="PANTHER" id="PTHR10877">
    <property type="entry name" value="POLYCYSTIN FAMILY MEMBER"/>
    <property type="match status" value="1"/>
</dbReference>
<keyword evidence="3 9" id="KW-0812">Transmembrane</keyword>
<dbReference type="PANTHER" id="PTHR10877:SF150">
    <property type="entry name" value="REJ DOMAIN-CONTAINING PROTEIN"/>
    <property type="match status" value="1"/>
</dbReference>
<dbReference type="EMBL" id="JAHLQT010026473">
    <property type="protein sequence ID" value="KAG7163311.1"/>
    <property type="molecule type" value="Genomic_DNA"/>
</dbReference>
<dbReference type="PRINTS" id="PR01433">
    <property type="entry name" value="POLYCYSTIN2"/>
</dbReference>
<dbReference type="Pfam" id="PF20519">
    <property type="entry name" value="Polycystin_dom"/>
    <property type="match status" value="1"/>
</dbReference>
<keyword evidence="5 9" id="KW-0472">Membrane</keyword>
<dbReference type="GO" id="GO:0005509">
    <property type="term" value="F:calcium ion binding"/>
    <property type="evidence" value="ECO:0007669"/>
    <property type="project" value="InterPro"/>
</dbReference>
<name>A0A8J5MTT8_HOMAM</name>
<evidence type="ECO:0000256" key="9">
    <source>
        <dbReference type="SAM" id="Phobius"/>
    </source>
</evidence>
<evidence type="ECO:0000259" key="10">
    <source>
        <dbReference type="Pfam" id="PF08016"/>
    </source>
</evidence>
<feature type="disulfide bond" evidence="7">
    <location>
        <begin position="114"/>
        <end position="127"/>
    </location>
</feature>
<dbReference type="InterPro" id="IPR051223">
    <property type="entry name" value="Polycystin"/>
</dbReference>
<dbReference type="Pfam" id="PF08016">
    <property type="entry name" value="PKD_channel"/>
    <property type="match status" value="1"/>
</dbReference>
<feature type="region of interest" description="Disordered" evidence="8">
    <location>
        <begin position="492"/>
        <end position="518"/>
    </location>
</feature>
<comment type="subcellular location">
    <subcellularLocation>
        <location evidence="1">Membrane</location>
        <topology evidence="1">Multi-pass membrane protein</topology>
    </subcellularLocation>
</comment>
<feature type="transmembrane region" description="Helical" evidence="9">
    <location>
        <begin position="307"/>
        <end position="329"/>
    </location>
</feature>
<reference evidence="12" key="1">
    <citation type="journal article" date="2021" name="Sci. Adv.">
        <title>The American lobster genome reveals insights on longevity, neural, and immune adaptations.</title>
        <authorList>
            <person name="Polinski J.M."/>
            <person name="Zimin A.V."/>
            <person name="Clark K.F."/>
            <person name="Kohn A.B."/>
            <person name="Sadowski N."/>
            <person name="Timp W."/>
            <person name="Ptitsyn A."/>
            <person name="Khanna P."/>
            <person name="Romanova D.Y."/>
            <person name="Williams P."/>
            <person name="Greenwood S.J."/>
            <person name="Moroz L.L."/>
            <person name="Walt D.R."/>
            <person name="Bodnar A.G."/>
        </authorList>
    </citation>
    <scope>NUCLEOTIDE SEQUENCE</scope>
    <source>
        <strain evidence="12">GMGI-L3</strain>
    </source>
</reference>
<protein>
    <submittedName>
        <fullName evidence="12">Location of vulva defective 1-like</fullName>
    </submittedName>
</protein>
<evidence type="ECO:0000259" key="11">
    <source>
        <dbReference type="Pfam" id="PF20519"/>
    </source>
</evidence>
<evidence type="ECO:0000313" key="12">
    <source>
        <dbReference type="EMBL" id="KAG7163311.1"/>
    </source>
</evidence>
<sequence length="518" mass="59910">MSYLVRDIGIYCLFLLVLFILANGQADINAFLLQDHLTRTFIKIGHRDLDFSSKIITSDHFWFWSQTVILTEMRAQRWYNNEPPYGLKGYLGDRVNRIMGYGILRQIRSDPRTCVPFSKIRKTIKRCSGRRSWDPEETRNFCDGWSALETSKSSCQREEFRYKTAAEFETYSMEGKLGYYSGGGYEIKLNGPQEDDLNKLKKLQKLRWIDKYTRAVMLEFSVFNVNVNLFSTCTIIAEFNEGGGITPKWRFEPVRLLPHTGPFGYLVSICEIAFIIATVLFTLIEIWKFNKRMDVLALTIGLCWDELKVFFIGFGIVFFAFCCLFYFMFLTAIEDFARFIPAIETSFKMMLGKFDFAAMNRANPYSPILFFVFSVLNSMILINIMLTIILSAFNEVKFDLENKENKYNVIDFVWSTVRQTLKLEKSPDDSVTPNIMDIKTKKISPNYSNTEELPDKVSQLMKYISDVYFEGNINLNDPSAVKQIIQGQLPSASLHRPSFQPQRSRLMSGGQKPVISSD</sequence>
<organism evidence="12 13">
    <name type="scientific">Homarus americanus</name>
    <name type="common">American lobster</name>
    <dbReference type="NCBI Taxonomy" id="6706"/>
    <lineage>
        <taxon>Eukaryota</taxon>
        <taxon>Metazoa</taxon>
        <taxon>Ecdysozoa</taxon>
        <taxon>Arthropoda</taxon>
        <taxon>Crustacea</taxon>
        <taxon>Multicrustacea</taxon>
        <taxon>Malacostraca</taxon>
        <taxon>Eumalacostraca</taxon>
        <taxon>Eucarida</taxon>
        <taxon>Decapoda</taxon>
        <taxon>Pleocyemata</taxon>
        <taxon>Astacidea</taxon>
        <taxon>Nephropoidea</taxon>
        <taxon>Nephropidae</taxon>
        <taxon>Homarus</taxon>
    </lineage>
</organism>
<dbReference type="Proteomes" id="UP000747542">
    <property type="component" value="Unassembled WGS sequence"/>
</dbReference>
<evidence type="ECO:0000256" key="4">
    <source>
        <dbReference type="ARBA" id="ARBA00022989"/>
    </source>
</evidence>
<dbReference type="GO" id="GO:0005262">
    <property type="term" value="F:calcium channel activity"/>
    <property type="evidence" value="ECO:0007669"/>
    <property type="project" value="TreeGrafter"/>
</dbReference>
<comment type="caution">
    <text evidence="12">The sequence shown here is derived from an EMBL/GenBank/DDBJ whole genome shotgun (WGS) entry which is preliminary data.</text>
</comment>
<evidence type="ECO:0000313" key="13">
    <source>
        <dbReference type="Proteomes" id="UP000747542"/>
    </source>
</evidence>
<feature type="transmembrane region" description="Helical" evidence="9">
    <location>
        <begin position="368"/>
        <end position="393"/>
    </location>
</feature>
<feature type="domain" description="Polycystin" evidence="11">
    <location>
        <begin position="55"/>
        <end position="257"/>
    </location>
</feature>
<evidence type="ECO:0000256" key="8">
    <source>
        <dbReference type="SAM" id="MobiDB-lite"/>
    </source>
</evidence>
<evidence type="ECO:0000256" key="3">
    <source>
        <dbReference type="ARBA" id="ARBA00022692"/>
    </source>
</evidence>
<feature type="transmembrane region" description="Helical" evidence="9">
    <location>
        <begin position="263"/>
        <end position="287"/>
    </location>
</feature>
<evidence type="ECO:0000256" key="7">
    <source>
        <dbReference type="PIRSR" id="PIRSR603915-2"/>
    </source>
</evidence>
<evidence type="ECO:0000256" key="5">
    <source>
        <dbReference type="ARBA" id="ARBA00023136"/>
    </source>
</evidence>
<evidence type="ECO:0000256" key="2">
    <source>
        <dbReference type="ARBA" id="ARBA00007200"/>
    </source>
</evidence>
<comment type="similarity">
    <text evidence="2">Belongs to the polycystin family.</text>
</comment>
<keyword evidence="13" id="KW-1185">Reference proteome</keyword>
<feature type="domain" description="Polycystin cation channel PKD1/PKD2" evidence="10">
    <location>
        <begin position="272"/>
        <end position="396"/>
    </location>
</feature>
<dbReference type="GO" id="GO:0050982">
    <property type="term" value="P:detection of mechanical stimulus"/>
    <property type="evidence" value="ECO:0007669"/>
    <property type="project" value="TreeGrafter"/>
</dbReference>
<gene>
    <name evidence="12" type="primary">lov-1-L</name>
    <name evidence="12" type="ORF">Hamer_G004433</name>
</gene>
<dbReference type="InterPro" id="IPR046791">
    <property type="entry name" value="Polycystin_dom"/>
</dbReference>
<accession>A0A8J5MTT8</accession>
<keyword evidence="6" id="KW-0325">Glycoprotein</keyword>
<proteinExistence type="inferred from homology"/>
<evidence type="ECO:0000256" key="1">
    <source>
        <dbReference type="ARBA" id="ARBA00004141"/>
    </source>
</evidence>